<organism evidence="8 9">
    <name type="scientific">Coptotermes formosanus</name>
    <name type="common">Formosan subterranean termite</name>
    <dbReference type="NCBI Taxonomy" id="36987"/>
    <lineage>
        <taxon>Eukaryota</taxon>
        <taxon>Metazoa</taxon>
        <taxon>Ecdysozoa</taxon>
        <taxon>Arthropoda</taxon>
        <taxon>Hexapoda</taxon>
        <taxon>Insecta</taxon>
        <taxon>Pterygota</taxon>
        <taxon>Neoptera</taxon>
        <taxon>Polyneoptera</taxon>
        <taxon>Dictyoptera</taxon>
        <taxon>Blattodea</taxon>
        <taxon>Blattoidea</taxon>
        <taxon>Termitoidae</taxon>
        <taxon>Rhinotermitidae</taxon>
        <taxon>Coptotermes</taxon>
    </lineage>
</organism>
<feature type="region of interest" description="Disordered" evidence="6">
    <location>
        <begin position="1589"/>
        <end position="1622"/>
    </location>
</feature>
<dbReference type="GO" id="GO:0003723">
    <property type="term" value="F:RNA binding"/>
    <property type="evidence" value="ECO:0007669"/>
    <property type="project" value="TreeGrafter"/>
</dbReference>
<dbReference type="Proteomes" id="UP000502823">
    <property type="component" value="Unassembled WGS sequence"/>
</dbReference>
<feature type="compositionally biased region" description="Low complexity" evidence="6">
    <location>
        <begin position="1332"/>
        <end position="1344"/>
    </location>
</feature>
<feature type="compositionally biased region" description="Low complexity" evidence="6">
    <location>
        <begin position="335"/>
        <end position="346"/>
    </location>
</feature>
<dbReference type="GO" id="GO:0036396">
    <property type="term" value="C:RNA N6-methyladenosine methyltransferase complex"/>
    <property type="evidence" value="ECO:0007669"/>
    <property type="project" value="TreeGrafter"/>
</dbReference>
<feature type="region of interest" description="Disordered" evidence="6">
    <location>
        <begin position="1882"/>
        <end position="1935"/>
    </location>
</feature>
<dbReference type="InterPro" id="IPR026736">
    <property type="entry name" value="Virilizer"/>
</dbReference>
<dbReference type="FunCoup" id="A0A6L2PXI6">
    <property type="interactions" value="2120"/>
</dbReference>
<keyword evidence="5" id="KW-0539">Nucleus</keyword>
<evidence type="ECO:0000256" key="3">
    <source>
        <dbReference type="ARBA" id="ARBA00022664"/>
    </source>
</evidence>
<feature type="compositionally biased region" description="Low complexity" evidence="6">
    <location>
        <begin position="1809"/>
        <end position="1819"/>
    </location>
</feature>
<evidence type="ECO:0000256" key="1">
    <source>
        <dbReference type="ARBA" id="ARBA00004123"/>
    </source>
</evidence>
<comment type="subcellular location">
    <subcellularLocation>
        <location evidence="1">Nucleus</location>
    </subcellularLocation>
</comment>
<keyword evidence="4" id="KW-0508">mRNA splicing</keyword>
<dbReference type="OrthoDB" id="2011702at2759"/>
<dbReference type="InterPro" id="IPR031801">
    <property type="entry name" value="VIR_N"/>
</dbReference>
<feature type="compositionally biased region" description="Low complexity" evidence="6">
    <location>
        <begin position="1594"/>
        <end position="1609"/>
    </location>
</feature>
<evidence type="ECO:0000256" key="5">
    <source>
        <dbReference type="ARBA" id="ARBA00023242"/>
    </source>
</evidence>
<feature type="compositionally biased region" description="Polar residues" evidence="6">
    <location>
        <begin position="1612"/>
        <end position="1621"/>
    </location>
</feature>
<evidence type="ECO:0000259" key="7">
    <source>
        <dbReference type="Pfam" id="PF15912"/>
    </source>
</evidence>
<feature type="region of interest" description="Disordered" evidence="6">
    <location>
        <begin position="1952"/>
        <end position="2019"/>
    </location>
</feature>
<evidence type="ECO:0000256" key="4">
    <source>
        <dbReference type="ARBA" id="ARBA00023187"/>
    </source>
</evidence>
<evidence type="ECO:0000313" key="8">
    <source>
        <dbReference type="EMBL" id="GFG37341.1"/>
    </source>
</evidence>
<protein>
    <recommendedName>
        <fullName evidence="7">Virilizer N-terminal domain-containing protein</fullName>
    </recommendedName>
</protein>
<feature type="domain" description="Virilizer N-terminal" evidence="7">
    <location>
        <begin position="20"/>
        <end position="204"/>
    </location>
</feature>
<feature type="compositionally biased region" description="Polar residues" evidence="6">
    <location>
        <begin position="315"/>
        <end position="327"/>
    </location>
</feature>
<feature type="region of interest" description="Disordered" evidence="6">
    <location>
        <begin position="196"/>
        <end position="240"/>
    </location>
</feature>
<feature type="compositionally biased region" description="Polar residues" evidence="6">
    <location>
        <begin position="297"/>
        <end position="306"/>
    </location>
</feature>
<keyword evidence="9" id="KW-1185">Reference proteome</keyword>
<dbReference type="GO" id="GO:0008380">
    <property type="term" value="P:RNA splicing"/>
    <property type="evidence" value="ECO:0007669"/>
    <property type="project" value="UniProtKB-KW"/>
</dbReference>
<keyword evidence="3" id="KW-0507">mRNA processing</keyword>
<proteinExistence type="inferred from homology"/>
<sequence length="2019" mass="219670">MTTFRNLDCASCWNARICLQELNLDLVQFPKPVFISEVRIIPLGARVQADFPGGVRLGATNPSQFDIEFFVNDLSKPGASTFESLGGLEYKQNVNIQLECDRRIPTDGLVLRGWYTTITLAVYGVLTKSVQEAPPPPPPGLITHPVPPPGPCPADPRVPDAIVTNSATAEWVQQHAQVIKLELGSVVRPKGYADPIAEVSSPTPSSGAQQKFESLSPGDVESISEGEIPETEPDLEGESVPAVKTEASELMVAEKSAGEVAGVSEEVSEASDPVLKSEQAEDEISPARPGSAERKTQPSAMPSLPNSVPAAASPTKVSAVSSPSNATHGPPSATPPAAASNVATPVGSPVPVDESGIMAVEPYEPILSDEDLDETDGQFQDMDYDFSEYCDDHLSKTFNPFTCELQPLVCLTDPGFSPCEVEVKQINRWRAEACLRPTVETPSEAVRLEELVLQQGKDVIVNARDTCSGEPQVHEEWVHFAEQVPSLLIKALPYVSNKEDILQTLFKWVEIGLDFCLALSQPQPGYKVRHIKAGVRLVEALCSCGEAVTEQLLDAQDIHSKLLDLYHKDYMALSIKLMILRALDSSLNCHQAVQHFLGHRTSGCKFAENRNCFNKVKDDPVKEIEGSRSGYRTLVKMIQDHQLARVKFAISCLLRKLHAYEVLERLKESVGQLIGASPPAGAASPEDERQRLSDTSLETIPTGVEVSDQELETIVFCLEEILRVCREAPLAISQPKRFLPVCAQFEISPCSQDPYPALYCFFRCHRLLEVCLVLLSCPLTAGYSAIIVPVQEILAALLDSQGGMQFLASNVDITSAILRVLLQQAPPVSPGPPEEVLDEGAVSAPPAQQLGLYMAYRLQALQYIDALLDLGASNPFLDPDQTDVLDSLNGLYCLGFSPVGKLSLVHVLSRGNNIRVLLRFFSEDSSQEHSQTQAVKYDTDPKIKKSPGKCYSADLIVMTVKYSDYVPFLQKFGKEILEAALRDEQQSPSCRLFEIVPWLKPVENPLSFAYDDIGMLSDIIKRNVENATTLPGELITAVRILKFLGIPVRDKDLATVNEAVDAEEYIELKYKYVILQLFSQEGVINLTAILQKLCEYYEQPMLHSTSFVGYQGALLVSFILPAVQLVRRMLTYVIHCRNTEFKDLSAVPILLQTYSLMHAFPASALSYVDSQRVCREVVETLLAYTQPISSTPSSETEALNKSLWTMMMLEVVKYVTTGPHTFVPGLLVLSELLPLPLPIQTRTPLPENEILRAVNGRKLWSAHLHSLGSGLQELIATMSGSSFQPLLQLLRRVCVQLADLAAPTALIVSRGVLDTVLASLQHVRPSSPQPLPSNNSLSTSSVTPESPCSGHTARLLNFLACLVTHASVKSAVLHLLAKGSSVKSDERYPGLVTSLCAILRSPSDSPSHIQAQECVVSVIQSLCDTEVTLLPPPGTTLGGGGGGEPGSVPTADVYLANAVPPRDLLLTLCTVMLEHIANIEHSFTTLLPTVRTFLMLTEHDYGFYHLKSCLEKKTDALLNLFVKFCSGFSKDSSDCLSTLSTSLELLRVCISLEEDEAESGLGLPARSLVMSVPELAIVLGWNHAHVEGQEEEPVGGPADSDTAESTADANESADTSGATCNQKKHPISCLEKLLQDCSSEEEALGSLHENVASLIKLLEVEGSKPVENRELPEPTLPPPEALLSQFAARPVFVVGEVDDERLSSTYWLAPPPVDEADQDMDQVSCDLIEMARLYLPDFHLPSEAERLCRLKTMARTGGDEDEGDQMKRRSDDLNKYLAADSKNKRPFVAPMRGRGFGRSVPQRGDLFRSRPPNTSRPPSLHVDDFVALEISGQQPTGPTGYNKISMRAAKDMMVTRARGRGRAFGTDRGRFFGSVTPYNRRENGRGIPRGVSSMLPRVGNGRGGVSPAWPPHGGDVTSPSNQPPPPRSFRTPEPRDMRILPRSEEKFSIAAGSASGVGSGGGGGSGGGSGRFGGGRGIRGGVSGNWAVKDNRERFGGPSIRGVGRREPPPGRHVRSFTR</sequence>
<dbReference type="PANTHER" id="PTHR23185:SF0">
    <property type="entry name" value="PROTEIN VIRILIZER HOMOLOG"/>
    <property type="match status" value="1"/>
</dbReference>
<dbReference type="PANTHER" id="PTHR23185">
    <property type="entry name" value="PROTEIN VIRILIZER HOMOLOG"/>
    <property type="match status" value="1"/>
</dbReference>
<dbReference type="InParanoid" id="A0A6L2PXI6"/>
<evidence type="ECO:0000313" key="9">
    <source>
        <dbReference type="Proteomes" id="UP000502823"/>
    </source>
</evidence>
<dbReference type="Pfam" id="PF15912">
    <property type="entry name" value="VIR_N"/>
    <property type="match status" value="1"/>
</dbReference>
<feature type="region of interest" description="Disordered" evidence="6">
    <location>
        <begin position="254"/>
        <end position="353"/>
    </location>
</feature>
<evidence type="ECO:0000256" key="6">
    <source>
        <dbReference type="SAM" id="MobiDB-lite"/>
    </source>
</evidence>
<feature type="region of interest" description="Disordered" evidence="6">
    <location>
        <begin position="1787"/>
        <end position="1820"/>
    </location>
</feature>
<gene>
    <name evidence="8" type="ORF">Cfor_08471</name>
</gene>
<comment type="similarity">
    <text evidence="2">Belongs to the vir family.</text>
</comment>
<feature type="compositionally biased region" description="Gly residues" evidence="6">
    <location>
        <begin position="1955"/>
        <end position="1983"/>
    </location>
</feature>
<dbReference type="GO" id="GO:0005634">
    <property type="term" value="C:nucleus"/>
    <property type="evidence" value="ECO:0007669"/>
    <property type="project" value="UniProtKB-SubCell"/>
</dbReference>
<reference evidence="9" key="1">
    <citation type="submission" date="2020-01" db="EMBL/GenBank/DDBJ databases">
        <title>Draft genome sequence of the Termite Coptotermes fromosanus.</title>
        <authorList>
            <person name="Itakura S."/>
            <person name="Yosikawa Y."/>
            <person name="Umezawa K."/>
        </authorList>
    </citation>
    <scope>NUCLEOTIDE SEQUENCE [LARGE SCALE GENOMIC DNA]</scope>
</reference>
<accession>A0A6L2PXI6</accession>
<evidence type="ECO:0000256" key="2">
    <source>
        <dbReference type="ARBA" id="ARBA00008371"/>
    </source>
</evidence>
<comment type="caution">
    <text evidence="8">The sequence shown here is derived from an EMBL/GenBank/DDBJ whole genome shotgun (WGS) entry which is preliminary data.</text>
</comment>
<dbReference type="EMBL" id="BLKM01000691">
    <property type="protein sequence ID" value="GFG37341.1"/>
    <property type="molecule type" value="Genomic_DNA"/>
</dbReference>
<feature type="compositionally biased region" description="Acidic residues" evidence="6">
    <location>
        <begin position="222"/>
        <end position="237"/>
    </location>
</feature>
<name>A0A6L2PXI6_COPFO</name>
<dbReference type="GO" id="GO:0006397">
    <property type="term" value="P:mRNA processing"/>
    <property type="evidence" value="ECO:0007669"/>
    <property type="project" value="UniProtKB-KW"/>
</dbReference>
<feature type="compositionally biased region" description="Polar residues" evidence="6">
    <location>
        <begin position="200"/>
        <end position="213"/>
    </location>
</feature>
<feature type="region of interest" description="Disordered" evidence="6">
    <location>
        <begin position="1324"/>
        <end position="1345"/>
    </location>
</feature>